<dbReference type="PROSITE" id="PS50015">
    <property type="entry name" value="SAP_B"/>
    <property type="match status" value="1"/>
</dbReference>
<feature type="domain" description="Saposin B-type" evidence="3">
    <location>
        <begin position="47"/>
        <end position="128"/>
    </location>
</feature>
<sequence>MKFLLFAGFLVVSSFCAPSHRDESDECGAVDLKNVVASKGYVPPSNAGVTCEICLDLVLIAETYAECEEATVQHRLDKYCKAKYSNKISQQACLLMVNDVAHVVIDDTNQDPSAVCKDLVHKDCHYGLKN</sequence>
<comment type="caution">
    <text evidence="4">The sequence shown here is derived from an EMBL/GenBank/DDBJ whole genome shotgun (WGS) entry which is preliminary data.</text>
</comment>
<evidence type="ECO:0000313" key="4">
    <source>
        <dbReference type="EMBL" id="CAB3399148.1"/>
    </source>
</evidence>
<reference evidence="4 5" key="1">
    <citation type="submission" date="2020-04" db="EMBL/GenBank/DDBJ databases">
        <authorList>
            <person name="Laetsch R D."/>
            <person name="Stevens L."/>
            <person name="Kumar S."/>
            <person name="Blaxter L. M."/>
        </authorList>
    </citation>
    <scope>NUCLEOTIDE SEQUENCE [LARGE SCALE GENOMIC DNA]</scope>
</reference>
<dbReference type="Gene3D" id="1.10.225.10">
    <property type="entry name" value="Saposin-like"/>
    <property type="match status" value="1"/>
</dbReference>
<evidence type="ECO:0000256" key="1">
    <source>
        <dbReference type="ARBA" id="ARBA00023157"/>
    </source>
</evidence>
<name>A0A8S1EEE5_9PELO</name>
<dbReference type="SUPFAM" id="SSF47862">
    <property type="entry name" value="Saposin"/>
    <property type="match status" value="1"/>
</dbReference>
<evidence type="ECO:0000313" key="5">
    <source>
        <dbReference type="Proteomes" id="UP000494206"/>
    </source>
</evidence>
<evidence type="ECO:0000259" key="3">
    <source>
        <dbReference type="PROSITE" id="PS50015"/>
    </source>
</evidence>
<dbReference type="AlphaFoldDB" id="A0A8S1EEE5"/>
<evidence type="ECO:0000256" key="2">
    <source>
        <dbReference type="SAM" id="SignalP"/>
    </source>
</evidence>
<dbReference type="SMART" id="SM00741">
    <property type="entry name" value="SapB"/>
    <property type="match status" value="1"/>
</dbReference>
<dbReference type="OrthoDB" id="5773819at2759"/>
<feature type="signal peptide" evidence="2">
    <location>
        <begin position="1"/>
        <end position="16"/>
    </location>
</feature>
<dbReference type="InterPro" id="IPR008139">
    <property type="entry name" value="SaposinB_dom"/>
</dbReference>
<keyword evidence="5" id="KW-1185">Reference proteome</keyword>
<dbReference type="InterPro" id="IPR011001">
    <property type="entry name" value="Saposin-like"/>
</dbReference>
<dbReference type="EMBL" id="CADEPM010000002">
    <property type="protein sequence ID" value="CAB3399148.1"/>
    <property type="molecule type" value="Genomic_DNA"/>
</dbReference>
<accession>A0A8S1EEE5</accession>
<organism evidence="4 5">
    <name type="scientific">Caenorhabditis bovis</name>
    <dbReference type="NCBI Taxonomy" id="2654633"/>
    <lineage>
        <taxon>Eukaryota</taxon>
        <taxon>Metazoa</taxon>
        <taxon>Ecdysozoa</taxon>
        <taxon>Nematoda</taxon>
        <taxon>Chromadorea</taxon>
        <taxon>Rhabditida</taxon>
        <taxon>Rhabditina</taxon>
        <taxon>Rhabditomorpha</taxon>
        <taxon>Rhabditoidea</taxon>
        <taxon>Rhabditidae</taxon>
        <taxon>Peloderinae</taxon>
        <taxon>Caenorhabditis</taxon>
    </lineage>
</organism>
<protein>
    <recommendedName>
        <fullName evidence="3">Saposin B-type domain-containing protein</fullName>
    </recommendedName>
</protein>
<keyword evidence="1" id="KW-1015">Disulfide bond</keyword>
<proteinExistence type="predicted"/>
<feature type="chain" id="PRO_5035880075" description="Saposin B-type domain-containing protein" evidence="2">
    <location>
        <begin position="17"/>
        <end position="130"/>
    </location>
</feature>
<gene>
    <name evidence="4" type="ORF">CBOVIS_LOCUS2316</name>
</gene>
<dbReference type="Proteomes" id="UP000494206">
    <property type="component" value="Unassembled WGS sequence"/>
</dbReference>
<keyword evidence="2" id="KW-0732">Signal</keyword>